<dbReference type="EMBL" id="CVQH01010557">
    <property type="protein sequence ID" value="CRK19272.1"/>
    <property type="molecule type" value="Genomic_DNA"/>
</dbReference>
<feature type="compositionally biased region" description="Basic and acidic residues" evidence="1">
    <location>
        <begin position="216"/>
        <end position="256"/>
    </location>
</feature>
<keyword evidence="3" id="KW-1185">Reference proteome</keyword>
<proteinExistence type="predicted"/>
<feature type="compositionally biased region" description="Low complexity" evidence="1">
    <location>
        <begin position="149"/>
        <end position="165"/>
    </location>
</feature>
<feature type="region of interest" description="Disordered" evidence="1">
    <location>
        <begin position="306"/>
        <end position="420"/>
    </location>
</feature>
<feature type="compositionally biased region" description="Acidic residues" evidence="1">
    <location>
        <begin position="410"/>
        <end position="420"/>
    </location>
</feature>
<name>A0A0G4LBA0_VERLO</name>
<dbReference type="AlphaFoldDB" id="A0A0G4LBA0"/>
<gene>
    <name evidence="2" type="ORF">BN1708_012577</name>
</gene>
<feature type="compositionally biased region" description="Polar residues" evidence="1">
    <location>
        <begin position="385"/>
        <end position="404"/>
    </location>
</feature>
<protein>
    <submittedName>
        <fullName evidence="2">Uncharacterized protein</fullName>
    </submittedName>
</protein>
<feature type="compositionally biased region" description="Acidic residues" evidence="1">
    <location>
        <begin position="330"/>
        <end position="344"/>
    </location>
</feature>
<feature type="region of interest" description="Disordered" evidence="1">
    <location>
        <begin position="35"/>
        <end position="290"/>
    </location>
</feature>
<evidence type="ECO:0000256" key="1">
    <source>
        <dbReference type="SAM" id="MobiDB-lite"/>
    </source>
</evidence>
<feature type="compositionally biased region" description="Basic and acidic residues" evidence="1">
    <location>
        <begin position="72"/>
        <end position="99"/>
    </location>
</feature>
<evidence type="ECO:0000313" key="3">
    <source>
        <dbReference type="Proteomes" id="UP000044602"/>
    </source>
</evidence>
<sequence>MSSSEFLTPSFVGGWATVLAIAGTIGYNYYQKQKPVSAPSKTTQVPWSPPKKGNRAKKQRQEAYATAAQNAPREETPRDDSVVTSSKKKERDEDADNKAFARQMSGVQEGVKFTGKKADAGKKSNKQKSVKQSLAAEPSEVTQPIELTPAVPEQAPAEESSSSNADADDDRSPVVKAADASGVSDMLEPSAPGPSVLRLTDTDKQKSKPKVAKAAEPVETKKQRQNRRKVEERKAVREEEERLRKIAMEKQRRGAREAAGIPAKDGSQFMAATNGGKSAWKAGSPQEGQKETIDVQPLDTFETTTTNGTAASVAPAQNKQTDGWKASALSEEEQIELIKEDDEWATVPTKSSKKAKKSQGSDTEAAPALPSAPPKEARPVPQPIVNKTNSAKANQSYGSFSALSSKVDDNAQEEETEWDV</sequence>
<dbReference type="STRING" id="100787.A0A0G4LBA0"/>
<dbReference type="Proteomes" id="UP000044602">
    <property type="component" value="Unassembled WGS sequence"/>
</dbReference>
<organism evidence="2 3">
    <name type="scientific">Verticillium longisporum</name>
    <name type="common">Verticillium dahliae var. longisporum</name>
    <dbReference type="NCBI Taxonomy" id="100787"/>
    <lineage>
        <taxon>Eukaryota</taxon>
        <taxon>Fungi</taxon>
        <taxon>Dikarya</taxon>
        <taxon>Ascomycota</taxon>
        <taxon>Pezizomycotina</taxon>
        <taxon>Sordariomycetes</taxon>
        <taxon>Hypocreomycetidae</taxon>
        <taxon>Glomerellales</taxon>
        <taxon>Plectosphaerellaceae</taxon>
        <taxon>Verticillium</taxon>
    </lineage>
</organism>
<evidence type="ECO:0000313" key="2">
    <source>
        <dbReference type="EMBL" id="CRK19272.1"/>
    </source>
</evidence>
<feature type="non-terminal residue" evidence="2">
    <location>
        <position position="420"/>
    </location>
</feature>
<accession>A0A0G4LBA0</accession>
<reference evidence="2 3" key="1">
    <citation type="submission" date="2015-05" db="EMBL/GenBank/DDBJ databases">
        <authorList>
            <person name="Wang D.B."/>
            <person name="Wang M."/>
        </authorList>
    </citation>
    <scope>NUCLEOTIDE SEQUENCE [LARGE SCALE GENOMIC DNA]</scope>
    <source>
        <strain evidence="2">VL1</strain>
    </source>
</reference>